<comment type="caution">
    <text evidence="4">The sequence shown here is derived from an EMBL/GenBank/DDBJ whole genome shotgun (WGS) entry which is preliminary data.</text>
</comment>
<feature type="compositionally biased region" description="Low complexity" evidence="2">
    <location>
        <begin position="495"/>
        <end position="508"/>
    </location>
</feature>
<feature type="compositionally biased region" description="Basic and acidic residues" evidence="2">
    <location>
        <begin position="378"/>
        <end position="400"/>
    </location>
</feature>
<dbReference type="Pfam" id="PF06159">
    <property type="entry name" value="TRAPPC13_N"/>
    <property type="match status" value="1"/>
</dbReference>
<dbReference type="GO" id="GO:0005634">
    <property type="term" value="C:nucleus"/>
    <property type="evidence" value="ECO:0007669"/>
    <property type="project" value="InterPro"/>
</dbReference>
<dbReference type="PANTHER" id="PTHR15744:SF0">
    <property type="entry name" value="KH HOMOLOGY DOMAIN-CONTAINING PROTEIN 4"/>
    <property type="match status" value="1"/>
</dbReference>
<feature type="compositionally biased region" description="Low complexity" evidence="2">
    <location>
        <begin position="1"/>
        <end position="10"/>
    </location>
</feature>
<dbReference type="InterPro" id="IPR047890">
    <property type="entry name" value="KHDC4_KH-I_first"/>
</dbReference>
<dbReference type="SMART" id="SM00322">
    <property type="entry name" value="KH"/>
    <property type="match status" value="2"/>
</dbReference>
<feature type="region of interest" description="Disordered" evidence="2">
    <location>
        <begin position="134"/>
        <end position="168"/>
    </location>
</feature>
<dbReference type="InterPro" id="IPR055427">
    <property type="entry name" value="TRAPPC13_N"/>
</dbReference>
<reference evidence="4" key="1">
    <citation type="journal article" date="2012" name="Mol. Plant Microbe Interact.">
        <title>A highly conserved effector in Fusarium oxysporum is required for full virulence on Arabidopsis.</title>
        <authorList>
            <person name="Thatcher L.F."/>
            <person name="Gardiner D.M."/>
            <person name="Kazan K."/>
            <person name="Manners J."/>
        </authorList>
    </citation>
    <scope>NUCLEOTIDE SEQUENCE [LARGE SCALE GENOMIC DNA]</scope>
    <source>
        <strain evidence="4">Fo5176</strain>
    </source>
</reference>
<name>F9G3U4_FUSOF</name>
<dbReference type="STRING" id="660025.F9G3U4"/>
<dbReference type="OrthoDB" id="10250284at2759"/>
<dbReference type="FunFam" id="3.30.1370.10:FF:000051">
    <property type="entry name" value="Putative kh domain-containing protein"/>
    <property type="match status" value="1"/>
</dbReference>
<dbReference type="InterPro" id="IPR031121">
    <property type="entry name" value="RIK/BLOM7"/>
</dbReference>
<sequence length="1061" mass="115739">MLPIAISIVPSSPPHSQPPVSGSSPATCGGRLKEFQPTSPNFRFNIRNSSSMDETERRTVKRSRFDQTEPEPKRTSRFDRRSRSPPSRRSEPGRDRSPIAKDATPEARKSPTDAAAAAAAAAARINAQLQARKGIQHVDVPPIRSAETDSPPPRTTSTPQSANKTAPALDGEMYVADGDYIQDIEVNDLRNRYLLTKGSTQKMIKDETGADITTRGSYYPNKSMATAANPPLYLHITSTSKSGLEAAVAKINELIQQELPQLVDERRFRRRDQEQVERDEFGRRKWPEEKIPISLEPVHGFNLRAQVVGHGGAYVKHIQQETTCRVQIKGRGSGYLEAATNQESDEDMFLHVTGPDPNMVAKAKELCEDLIANVKEQYEEFKSRPPRYGGDRYGGDRYGGDRYNGGGDRNHSHGGSHGASHGSYGGSGYGGYGSNPGGASNSPAPAGVNSPTNAADYAAQYAQYYGGADPYAAYGGYANYVAMYQQYYGAQAQAQAPGAPGATPGQSASPPPPPPSEAAPPPPPPPSGSPPGTGGSYGSFALQKERVLIQVSHAITSYLSRNLHRTIFVWMRLRNSSIAFHSYISKFLLLKLMNSENSHVVRHDVSVVIAPRKTWQDEPSAISLPRSSQGAPFYLAQSASSTLRLSRPSLVTQYPIDPPSSVGASIKSAPIPASLAYHSEAASNPSPFLLSPAVNLPVSFGSAYVGETFSCTLCANNELPIDAAKNIRDVRIEAEMKTPGMGAVQRLELGPSNGQPEVDLESGDTLQKVVSFDLKEEGNHVLAVTVSYYEATETSGRTRTFRKLYQFICKASLIVRTKVGPLNSNNTQERGRWVLEAQLENCSEDVVQLEKVVLDTEPGLRYRDCNWEASGSEKLVLHPGEVEQVCFVVAEDGTESGVEVTPDGRIIFGSLGIGWRGPRAEQSSFKPISLALTYQMPYKHLSKTWEPMVKATVHHQDILVLVLASVSDLSDWWQGASSRPIADCVLLLQEHEKESLGGQDVDRFENDKEAVAIDRDERISIETTHHTKIDDSRVVALAIVEGDQWPDDAVEVPMKDECSER</sequence>
<feature type="region of interest" description="Disordered" evidence="2">
    <location>
        <begin position="1"/>
        <end position="115"/>
    </location>
</feature>
<dbReference type="Pfam" id="PF23469">
    <property type="entry name" value="KH_12"/>
    <property type="match status" value="1"/>
</dbReference>
<evidence type="ECO:0000259" key="3">
    <source>
        <dbReference type="SMART" id="SM00322"/>
    </source>
</evidence>
<dbReference type="PANTHER" id="PTHR15744">
    <property type="entry name" value="BLOM7"/>
    <property type="match status" value="1"/>
</dbReference>
<dbReference type="PROSITE" id="PS50084">
    <property type="entry name" value="KH_TYPE_1"/>
    <property type="match status" value="1"/>
</dbReference>
<accession>F9G3U4</accession>
<dbReference type="InterPro" id="IPR047889">
    <property type="entry name" value="KHDC4_KH-I_second"/>
</dbReference>
<evidence type="ECO:0000256" key="2">
    <source>
        <dbReference type="SAM" id="MobiDB-lite"/>
    </source>
</evidence>
<evidence type="ECO:0000256" key="1">
    <source>
        <dbReference type="PROSITE-ProRule" id="PRU00117"/>
    </source>
</evidence>
<organism evidence="4">
    <name type="scientific">Fusarium oxysporum (strain Fo5176)</name>
    <name type="common">Fusarium vascular wilt</name>
    <dbReference type="NCBI Taxonomy" id="660025"/>
    <lineage>
        <taxon>Eukaryota</taxon>
        <taxon>Fungi</taxon>
        <taxon>Dikarya</taxon>
        <taxon>Ascomycota</taxon>
        <taxon>Pezizomycotina</taxon>
        <taxon>Sordariomycetes</taxon>
        <taxon>Hypocreomycetidae</taxon>
        <taxon>Hypocreales</taxon>
        <taxon>Nectriaceae</taxon>
        <taxon>Fusarium</taxon>
        <taxon>Fusarium oxysporum species complex</taxon>
    </lineage>
</organism>
<dbReference type="InterPro" id="IPR004087">
    <property type="entry name" value="KH_dom"/>
</dbReference>
<feature type="region of interest" description="Disordered" evidence="2">
    <location>
        <begin position="495"/>
        <end position="536"/>
    </location>
</feature>
<evidence type="ECO:0000313" key="4">
    <source>
        <dbReference type="EMBL" id="EGU76154.1"/>
    </source>
</evidence>
<feature type="compositionally biased region" description="Basic and acidic residues" evidence="2">
    <location>
        <begin position="54"/>
        <end position="111"/>
    </location>
</feature>
<feature type="compositionally biased region" description="Pro residues" evidence="2">
    <location>
        <begin position="509"/>
        <end position="529"/>
    </location>
</feature>
<dbReference type="PaxDb" id="5507-FOXG_08033P0"/>
<protein>
    <recommendedName>
        <fullName evidence="3">K Homology domain-containing protein</fullName>
    </recommendedName>
</protein>
<dbReference type="CDD" id="cd22385">
    <property type="entry name" value="KH-I_KHDC4_rpt1"/>
    <property type="match status" value="1"/>
</dbReference>
<dbReference type="InterPro" id="IPR036612">
    <property type="entry name" value="KH_dom_type_1_sf"/>
</dbReference>
<feature type="region of interest" description="Disordered" evidence="2">
    <location>
        <begin position="378"/>
        <end position="422"/>
    </location>
</feature>
<dbReference type="GO" id="GO:0003723">
    <property type="term" value="F:RNA binding"/>
    <property type="evidence" value="ECO:0007669"/>
    <property type="project" value="UniProtKB-UniRule"/>
</dbReference>
<dbReference type="InterPro" id="IPR056149">
    <property type="entry name" value="PRP5/DDX46/KHDC4_KH"/>
</dbReference>
<keyword evidence="1" id="KW-0694">RNA-binding</keyword>
<dbReference type="FunFam" id="3.30.1370.10:FF:000037">
    <property type="entry name" value="KH domain protein"/>
    <property type="match status" value="1"/>
</dbReference>
<dbReference type="InterPro" id="IPR055256">
    <property type="entry name" value="KH_1_KHDC4/BBP-like"/>
</dbReference>
<dbReference type="EMBL" id="AFQF01003340">
    <property type="protein sequence ID" value="EGU76154.1"/>
    <property type="molecule type" value="Genomic_DNA"/>
</dbReference>
<dbReference type="Gene3D" id="3.30.1370.10">
    <property type="entry name" value="K Homology domain, type 1"/>
    <property type="match status" value="2"/>
</dbReference>
<feature type="domain" description="K Homology" evidence="3">
    <location>
        <begin position="178"/>
        <end position="256"/>
    </location>
</feature>
<dbReference type="SUPFAM" id="SSF54791">
    <property type="entry name" value="Eukaryotic type KH-domain (KH-domain type I)"/>
    <property type="match status" value="2"/>
</dbReference>
<feature type="compositionally biased region" description="Polar residues" evidence="2">
    <location>
        <begin position="36"/>
        <end position="52"/>
    </location>
</feature>
<feature type="domain" description="K Homology" evidence="3">
    <location>
        <begin position="285"/>
        <end position="372"/>
    </location>
</feature>
<dbReference type="AlphaFoldDB" id="F9G3U4"/>
<dbReference type="CDD" id="cd22386">
    <property type="entry name" value="KH-I_KHDC4_rpt2"/>
    <property type="match status" value="1"/>
</dbReference>
<dbReference type="Pfam" id="PF22675">
    <property type="entry name" value="KH-I_KHDC4-BBP"/>
    <property type="match status" value="1"/>
</dbReference>
<gene>
    <name evidence="4" type="ORF">FOXB_13326</name>
</gene>
<proteinExistence type="predicted"/>